<protein>
    <submittedName>
        <fullName evidence="2">Uncharacterized protein</fullName>
    </submittedName>
</protein>
<name>A0A1M5X810_9BRAD</name>
<reference evidence="2 3" key="1">
    <citation type="submission" date="2016-11" db="EMBL/GenBank/DDBJ databases">
        <authorList>
            <person name="Jaros S."/>
            <person name="Januszkiewicz K."/>
            <person name="Wedrychowicz H."/>
        </authorList>
    </citation>
    <scope>NUCLEOTIDE SEQUENCE [LARGE SCALE GENOMIC DNA]</scope>
    <source>
        <strain evidence="2 3">GAS138</strain>
    </source>
</reference>
<feature type="region of interest" description="Disordered" evidence="1">
    <location>
        <begin position="28"/>
        <end position="48"/>
    </location>
</feature>
<proteinExistence type="predicted"/>
<gene>
    <name evidence="2" type="ORF">SAMN05443248_7086</name>
</gene>
<dbReference type="Proteomes" id="UP000189796">
    <property type="component" value="Chromosome I"/>
</dbReference>
<evidence type="ECO:0000313" key="2">
    <source>
        <dbReference type="EMBL" id="SHH95624.1"/>
    </source>
</evidence>
<dbReference type="EMBL" id="LT670817">
    <property type="protein sequence ID" value="SHH95624.1"/>
    <property type="molecule type" value="Genomic_DNA"/>
</dbReference>
<evidence type="ECO:0000313" key="3">
    <source>
        <dbReference type="Proteomes" id="UP000189796"/>
    </source>
</evidence>
<evidence type="ECO:0000256" key="1">
    <source>
        <dbReference type="SAM" id="MobiDB-lite"/>
    </source>
</evidence>
<dbReference type="AlphaFoldDB" id="A0A1M5X810"/>
<organism evidence="2 3">
    <name type="scientific">Bradyrhizobium erythrophlei</name>
    <dbReference type="NCBI Taxonomy" id="1437360"/>
    <lineage>
        <taxon>Bacteria</taxon>
        <taxon>Pseudomonadati</taxon>
        <taxon>Pseudomonadota</taxon>
        <taxon>Alphaproteobacteria</taxon>
        <taxon>Hyphomicrobiales</taxon>
        <taxon>Nitrobacteraceae</taxon>
        <taxon>Bradyrhizobium</taxon>
    </lineage>
</organism>
<sequence length="68" mass="7599">MPKRVWRVMTRLNLVGLTATTSAGVPAGVMKLPDKRKGGSTMLPPQNGLPDRYQAFENSWSTYSQFTR</sequence>
<accession>A0A1M5X810</accession>